<sequence length="345" mass="38463">MVKNHSLSIIFCAVLAGCGGSSDKAEQQETVNVPLDSKFYGVWSIDPLVHVAISKDSITTFALDEERGCYESGLFQVNSSTESSLTATDIQSGERATSNFQLQGSDLIIEEDGYMLSFSKANSFNPYPGCESFYGVENVEVKLELSYLPSYITINRNAQKYGYVEYDYGINFDINKNGVLDSGDISINVKHYKGADDYTDNHEISIAELGSKIWTLLPQHQTDSITSTTDSNEDNNTVQLTQTGNSLILNFDTNQSSLLAHISEDTPVQVSTYLSYPQPEPEVLEGWQDGPWNWSSKIHRDFLPEQGFTQPSLYPEMVIDDATTDLTEGESMWVDIKSVQFKFTK</sequence>
<dbReference type="AlphaFoldDB" id="A0A0F4Q492"/>
<accession>A0A0F4Q492</accession>
<comment type="caution">
    <text evidence="1">The sequence shown here is derived from an EMBL/GenBank/DDBJ whole genome shotgun (WGS) entry which is preliminary data.</text>
</comment>
<dbReference type="OrthoDB" id="6381169at2"/>
<evidence type="ECO:0000313" key="1">
    <source>
        <dbReference type="EMBL" id="KJZ02190.1"/>
    </source>
</evidence>
<dbReference type="PATRIC" id="fig|151081.8.peg.1269"/>
<dbReference type="Proteomes" id="UP000033664">
    <property type="component" value="Unassembled WGS sequence"/>
</dbReference>
<dbReference type="RefSeq" id="WP_045978939.1">
    <property type="nucleotide sequence ID" value="NZ_JXXY01000005.1"/>
</dbReference>
<protein>
    <submittedName>
        <fullName evidence="1">Uncharacterized protein</fullName>
    </submittedName>
</protein>
<dbReference type="PROSITE" id="PS00018">
    <property type="entry name" value="EF_HAND_1"/>
    <property type="match status" value="1"/>
</dbReference>
<evidence type="ECO:0000313" key="2">
    <source>
        <dbReference type="Proteomes" id="UP000033664"/>
    </source>
</evidence>
<reference evidence="1 2" key="1">
    <citation type="journal article" date="2015" name="BMC Genomics">
        <title>Genome mining reveals unlocked bioactive potential of marine Gram-negative bacteria.</title>
        <authorList>
            <person name="Machado H."/>
            <person name="Sonnenschein E.C."/>
            <person name="Melchiorsen J."/>
            <person name="Gram L."/>
        </authorList>
    </citation>
    <scope>NUCLEOTIDE SEQUENCE [LARGE SCALE GENOMIC DNA]</scope>
    <source>
        <strain evidence="1 2">S3137</strain>
    </source>
</reference>
<name>A0A0F4Q492_9GAMM</name>
<keyword evidence="2" id="KW-1185">Reference proteome</keyword>
<dbReference type="InterPro" id="IPR018247">
    <property type="entry name" value="EF_Hand_1_Ca_BS"/>
</dbReference>
<proteinExistence type="predicted"/>
<dbReference type="GeneID" id="58226955"/>
<gene>
    <name evidence="1" type="ORF">TW72_00440</name>
</gene>
<dbReference type="PROSITE" id="PS51257">
    <property type="entry name" value="PROKAR_LIPOPROTEIN"/>
    <property type="match status" value="1"/>
</dbReference>
<organism evidence="1 2">
    <name type="scientific">Pseudoalteromonas ruthenica</name>
    <dbReference type="NCBI Taxonomy" id="151081"/>
    <lineage>
        <taxon>Bacteria</taxon>
        <taxon>Pseudomonadati</taxon>
        <taxon>Pseudomonadota</taxon>
        <taxon>Gammaproteobacteria</taxon>
        <taxon>Alteromonadales</taxon>
        <taxon>Pseudoalteromonadaceae</taxon>
        <taxon>Pseudoalteromonas</taxon>
    </lineage>
</organism>
<dbReference type="EMBL" id="JXXZ01000001">
    <property type="protein sequence ID" value="KJZ02190.1"/>
    <property type="molecule type" value="Genomic_DNA"/>
</dbReference>